<dbReference type="InterPro" id="IPR053224">
    <property type="entry name" value="Sensory_adhesion_molecule"/>
</dbReference>
<protein>
    <submittedName>
        <fullName evidence="1">Uncharacterized protein</fullName>
    </submittedName>
</protein>
<dbReference type="EMBL" id="WJXA01000011">
    <property type="protein sequence ID" value="KAF7127545.1"/>
    <property type="molecule type" value="Genomic_DNA"/>
</dbReference>
<dbReference type="InterPro" id="IPR011042">
    <property type="entry name" value="6-blade_b-propeller_TolB-like"/>
</dbReference>
<dbReference type="SUPFAM" id="SSF63829">
    <property type="entry name" value="Calcium-dependent phosphotriesterase"/>
    <property type="match status" value="1"/>
</dbReference>
<dbReference type="PANTHER" id="PTHR31460">
    <property type="match status" value="1"/>
</dbReference>
<proteinExistence type="predicted"/>
<keyword evidence="2" id="KW-1185">Reference proteome</keyword>
<dbReference type="Gene3D" id="2.120.10.30">
    <property type="entry name" value="TolB, C-terminal domain"/>
    <property type="match status" value="1"/>
</dbReference>
<dbReference type="AlphaFoldDB" id="A0A834GCV7"/>
<organism evidence="1 2">
    <name type="scientific">Rhododendron simsii</name>
    <name type="common">Sims's rhododendron</name>
    <dbReference type="NCBI Taxonomy" id="118357"/>
    <lineage>
        <taxon>Eukaryota</taxon>
        <taxon>Viridiplantae</taxon>
        <taxon>Streptophyta</taxon>
        <taxon>Embryophyta</taxon>
        <taxon>Tracheophyta</taxon>
        <taxon>Spermatophyta</taxon>
        <taxon>Magnoliopsida</taxon>
        <taxon>eudicotyledons</taxon>
        <taxon>Gunneridae</taxon>
        <taxon>Pentapetalae</taxon>
        <taxon>asterids</taxon>
        <taxon>Ericales</taxon>
        <taxon>Ericaceae</taxon>
        <taxon>Ericoideae</taxon>
        <taxon>Rhodoreae</taxon>
        <taxon>Rhododendron</taxon>
    </lineage>
</organism>
<evidence type="ECO:0000313" key="2">
    <source>
        <dbReference type="Proteomes" id="UP000626092"/>
    </source>
</evidence>
<evidence type="ECO:0000313" key="1">
    <source>
        <dbReference type="EMBL" id="KAF7127545.1"/>
    </source>
</evidence>
<dbReference type="OrthoDB" id="1902639at2759"/>
<dbReference type="GO" id="GO:0005783">
    <property type="term" value="C:endoplasmic reticulum"/>
    <property type="evidence" value="ECO:0007669"/>
    <property type="project" value="TreeGrafter"/>
</dbReference>
<comment type="caution">
    <text evidence="1">The sequence shown here is derived from an EMBL/GenBank/DDBJ whole genome shotgun (WGS) entry which is preliminary data.</text>
</comment>
<dbReference type="PANTHER" id="PTHR31460:SF0">
    <property type="entry name" value="CALCIUM-DEPENDENT PHOSPHOTRIESTERASE SUPERFAMILY PROTEIN-RELATED"/>
    <property type="match status" value="1"/>
</dbReference>
<gene>
    <name evidence="1" type="ORF">RHSIM_Rhsim11G0030200</name>
</gene>
<reference evidence="1" key="1">
    <citation type="submission" date="2019-11" db="EMBL/GenBank/DDBJ databases">
        <authorList>
            <person name="Liu Y."/>
            <person name="Hou J."/>
            <person name="Li T.-Q."/>
            <person name="Guan C.-H."/>
            <person name="Wu X."/>
            <person name="Wu H.-Z."/>
            <person name="Ling F."/>
            <person name="Zhang R."/>
            <person name="Shi X.-G."/>
            <person name="Ren J.-P."/>
            <person name="Chen E.-F."/>
            <person name="Sun J.-M."/>
        </authorList>
    </citation>
    <scope>NUCLEOTIDE SEQUENCE</scope>
    <source>
        <strain evidence="1">Adult_tree_wgs_1</strain>
        <tissue evidence="1">Leaves</tissue>
    </source>
</reference>
<dbReference type="Proteomes" id="UP000626092">
    <property type="component" value="Unassembled WGS sequence"/>
</dbReference>
<sequence>MPGNSETNIPRVPLPQHRMFREGAKWDDLNNRFPVSFMERVGQIRLPKDHSPGTVLKEVRVVTDVDLAGNASLGLVVDPLGIVCWGDRRRVCDAGLHRQFLSANGDGKTFADDVAVDAVGNSYITDAQGNKIWKVGVNGEFQSTITSPLFIPKEWYKNIVGLNRIVYQLNGYVVVIHTFSDNLFKVEIEKGDDVKLIEVEGGPLSFGDGLELLSPTRLVVAGNPSRLVESSNDWETAKVIDKSMG</sequence>
<accession>A0A834GCV7</accession>
<name>A0A834GCV7_RHOSS</name>